<dbReference type="SMART" id="SM00220">
    <property type="entry name" value="S_TKc"/>
    <property type="match status" value="1"/>
</dbReference>
<dbReference type="AlphaFoldDB" id="A0A9E7JN26"/>
<protein>
    <recommendedName>
        <fullName evidence="1">non-specific serine/threonine protein kinase</fullName>
        <ecNumber evidence="1">2.7.11.1</ecNumber>
    </recommendedName>
</protein>
<dbReference type="PROSITE" id="PS00107">
    <property type="entry name" value="PROTEIN_KINASE_ATP"/>
    <property type="match status" value="1"/>
</dbReference>
<name>A0A9E7JN26_9LILI</name>
<feature type="binding site" evidence="9">
    <location>
        <position position="304"/>
    </location>
    <ligand>
        <name>ATP</name>
        <dbReference type="ChEBI" id="CHEBI:30616"/>
    </ligand>
</feature>
<keyword evidence="10" id="KW-1133">Transmembrane helix</keyword>
<dbReference type="PANTHER" id="PTHR47989:SF27">
    <property type="entry name" value="PROTEIN KINASE DOMAIN-CONTAINING PROTEIN"/>
    <property type="match status" value="1"/>
</dbReference>
<gene>
    <name evidence="12" type="ORF">MUK42_26991</name>
</gene>
<dbReference type="PANTHER" id="PTHR47989">
    <property type="entry name" value="OS01G0750732 PROTEIN"/>
    <property type="match status" value="1"/>
</dbReference>
<dbReference type="OrthoDB" id="4062651at2759"/>
<evidence type="ECO:0000256" key="2">
    <source>
        <dbReference type="ARBA" id="ARBA00022527"/>
    </source>
</evidence>
<evidence type="ECO:0000256" key="1">
    <source>
        <dbReference type="ARBA" id="ARBA00012513"/>
    </source>
</evidence>
<evidence type="ECO:0000259" key="11">
    <source>
        <dbReference type="PROSITE" id="PS50011"/>
    </source>
</evidence>
<evidence type="ECO:0000313" key="13">
    <source>
        <dbReference type="Proteomes" id="UP001055439"/>
    </source>
</evidence>
<dbReference type="InterPro" id="IPR017441">
    <property type="entry name" value="Protein_kinase_ATP_BS"/>
</dbReference>
<organism evidence="12 13">
    <name type="scientific">Musa troglodytarum</name>
    <name type="common">fe'i banana</name>
    <dbReference type="NCBI Taxonomy" id="320322"/>
    <lineage>
        <taxon>Eukaryota</taxon>
        <taxon>Viridiplantae</taxon>
        <taxon>Streptophyta</taxon>
        <taxon>Embryophyta</taxon>
        <taxon>Tracheophyta</taxon>
        <taxon>Spermatophyta</taxon>
        <taxon>Magnoliopsida</taxon>
        <taxon>Liliopsida</taxon>
        <taxon>Zingiberales</taxon>
        <taxon>Musaceae</taxon>
        <taxon>Musa</taxon>
    </lineage>
</organism>
<accession>A0A9E7JN26</accession>
<dbReference type="Gene3D" id="1.10.510.10">
    <property type="entry name" value="Transferase(Phosphotransferase) domain 1"/>
    <property type="match status" value="1"/>
</dbReference>
<dbReference type="Gene3D" id="3.30.200.20">
    <property type="entry name" value="Phosphorylase Kinase, domain 1"/>
    <property type="match status" value="1"/>
</dbReference>
<dbReference type="GO" id="GO:0005524">
    <property type="term" value="F:ATP binding"/>
    <property type="evidence" value="ECO:0007669"/>
    <property type="project" value="UniProtKB-UniRule"/>
</dbReference>
<dbReference type="PROSITE" id="PS00108">
    <property type="entry name" value="PROTEIN_KINASE_ST"/>
    <property type="match status" value="1"/>
</dbReference>
<keyword evidence="13" id="KW-1185">Reference proteome</keyword>
<evidence type="ECO:0000256" key="5">
    <source>
        <dbReference type="ARBA" id="ARBA00022777"/>
    </source>
</evidence>
<evidence type="ECO:0000313" key="12">
    <source>
        <dbReference type="EMBL" id="URD87392.1"/>
    </source>
</evidence>
<evidence type="ECO:0000256" key="10">
    <source>
        <dbReference type="SAM" id="Phobius"/>
    </source>
</evidence>
<comment type="catalytic activity">
    <reaction evidence="7">
        <text>L-threonyl-[protein] + ATP = O-phospho-L-threonyl-[protein] + ADP + H(+)</text>
        <dbReference type="Rhea" id="RHEA:46608"/>
        <dbReference type="Rhea" id="RHEA-COMP:11060"/>
        <dbReference type="Rhea" id="RHEA-COMP:11605"/>
        <dbReference type="ChEBI" id="CHEBI:15378"/>
        <dbReference type="ChEBI" id="CHEBI:30013"/>
        <dbReference type="ChEBI" id="CHEBI:30616"/>
        <dbReference type="ChEBI" id="CHEBI:61977"/>
        <dbReference type="ChEBI" id="CHEBI:456216"/>
        <dbReference type="EC" id="2.7.11.1"/>
    </reaction>
</comment>
<feature type="transmembrane region" description="Helical" evidence="10">
    <location>
        <begin position="196"/>
        <end position="220"/>
    </location>
</feature>
<feature type="domain" description="Protein kinase" evidence="11">
    <location>
        <begin position="276"/>
        <end position="537"/>
    </location>
</feature>
<evidence type="ECO:0000256" key="8">
    <source>
        <dbReference type="ARBA" id="ARBA00048679"/>
    </source>
</evidence>
<dbReference type="FunFam" id="1.10.510.10:FF:001023">
    <property type="entry name" value="Os07g0541700 protein"/>
    <property type="match status" value="1"/>
</dbReference>
<dbReference type="PROSITE" id="PS50011">
    <property type="entry name" value="PROTEIN_KINASE_DOM"/>
    <property type="match status" value="1"/>
</dbReference>
<keyword evidence="10" id="KW-0812">Transmembrane</keyword>
<evidence type="ECO:0000256" key="4">
    <source>
        <dbReference type="ARBA" id="ARBA00022741"/>
    </source>
</evidence>
<dbReference type="InterPro" id="IPR011009">
    <property type="entry name" value="Kinase-like_dom_sf"/>
</dbReference>
<keyword evidence="10" id="KW-0472">Membrane</keyword>
<dbReference type="SUPFAM" id="SSF56112">
    <property type="entry name" value="Protein kinase-like (PK-like)"/>
    <property type="match status" value="1"/>
</dbReference>
<keyword evidence="2" id="KW-0723">Serine/threonine-protein kinase</keyword>
<keyword evidence="4 9" id="KW-0547">Nucleotide-binding</keyword>
<dbReference type="Proteomes" id="UP001055439">
    <property type="component" value="Chromosome 2"/>
</dbReference>
<keyword evidence="3" id="KW-0808">Transferase</keyword>
<reference evidence="12" key="1">
    <citation type="submission" date="2022-05" db="EMBL/GenBank/DDBJ databases">
        <title>The Musa troglodytarum L. genome provides insights into the mechanism of non-climacteric behaviour and enrichment of carotenoids.</title>
        <authorList>
            <person name="Wang J."/>
        </authorList>
    </citation>
    <scope>NUCLEOTIDE SEQUENCE</scope>
    <source>
        <tissue evidence="12">Leaf</tissue>
    </source>
</reference>
<keyword evidence="6 9" id="KW-0067">ATP-binding</keyword>
<dbReference type="InterPro" id="IPR000719">
    <property type="entry name" value="Prot_kinase_dom"/>
</dbReference>
<proteinExistence type="predicted"/>
<evidence type="ECO:0000256" key="3">
    <source>
        <dbReference type="ARBA" id="ARBA00022679"/>
    </source>
</evidence>
<dbReference type="EC" id="2.7.11.1" evidence="1"/>
<evidence type="ECO:0000256" key="9">
    <source>
        <dbReference type="PROSITE-ProRule" id="PRU10141"/>
    </source>
</evidence>
<dbReference type="FunFam" id="3.30.200.20:FF:000342">
    <property type="entry name" value="Protein kinase superfamily protein"/>
    <property type="match status" value="1"/>
</dbReference>
<dbReference type="InterPro" id="IPR008271">
    <property type="entry name" value="Ser/Thr_kinase_AS"/>
</dbReference>
<dbReference type="EMBL" id="CP097504">
    <property type="protein sequence ID" value="URD87392.1"/>
    <property type="molecule type" value="Genomic_DNA"/>
</dbReference>
<evidence type="ECO:0000256" key="6">
    <source>
        <dbReference type="ARBA" id="ARBA00022840"/>
    </source>
</evidence>
<evidence type="ECO:0000256" key="7">
    <source>
        <dbReference type="ARBA" id="ARBA00047899"/>
    </source>
</evidence>
<dbReference type="GO" id="GO:0004674">
    <property type="term" value="F:protein serine/threonine kinase activity"/>
    <property type="evidence" value="ECO:0007669"/>
    <property type="project" value="UniProtKB-KW"/>
</dbReference>
<sequence length="537" mass="59621">MRPRKAERSRTTMVAEVVTSVVDLELDTHMAVNVAEMVSGSSSLLIYQAAAAAAETPHRMMRSRHRGFTLLEHLTRFLLKTGCRLPPPLIQQLTRRFQTLTSTRVNNERRHLVRGNMRRPPPLPLPLPCPIWILGSFLLAVLIDAHVPLMASPLPSPNASSWNRSISLSPLSLTPPPAAMQIIVRIQRHHYHKELIVAIILASVAVVAIVSSTVCAWIFWQRSRKTLISEDIESSDAIRGTPFGPILGKFNSSKVSKKELMSVIDYESLELATNKFSESNILGEGGFSFVYKACFNGEVFAAVKRLSGGGQDCEREFENELDLLRRIRHPNIVSLLGYCVHEGAQFLVYELMQNGSLEAQLHGPSHGSALTWHMRVKIALDIARGLEYLHEHCNPPVIHRDLKCSNILLDSDFNAKISDFGLSVSVGNHNKGGIKLSGTVGYVAPEYLLDVNMAMPQLTDRSRLPNIVDPVIRNKMDLKHLYQVAAVAVLCVQREPSYRPLITDVLHSLIPLVPTELGGTLRVIEPLSCVNQKSSAH</sequence>
<comment type="catalytic activity">
    <reaction evidence="8">
        <text>L-seryl-[protein] + ATP = O-phospho-L-seryl-[protein] + ADP + H(+)</text>
        <dbReference type="Rhea" id="RHEA:17989"/>
        <dbReference type="Rhea" id="RHEA-COMP:9863"/>
        <dbReference type="Rhea" id="RHEA-COMP:11604"/>
        <dbReference type="ChEBI" id="CHEBI:15378"/>
        <dbReference type="ChEBI" id="CHEBI:29999"/>
        <dbReference type="ChEBI" id="CHEBI:30616"/>
        <dbReference type="ChEBI" id="CHEBI:83421"/>
        <dbReference type="ChEBI" id="CHEBI:456216"/>
        <dbReference type="EC" id="2.7.11.1"/>
    </reaction>
</comment>
<keyword evidence="5" id="KW-0418">Kinase</keyword>
<dbReference type="Pfam" id="PF00069">
    <property type="entry name" value="Pkinase"/>
    <property type="match status" value="1"/>
</dbReference>